<protein>
    <recommendedName>
        <fullName evidence="4">DUF304 domain-containing protein</fullName>
    </recommendedName>
</protein>
<accession>A0A2S7UBL6</accession>
<feature type="transmembrane region" description="Helical" evidence="1">
    <location>
        <begin position="53"/>
        <end position="75"/>
    </location>
</feature>
<feature type="transmembrane region" description="Helical" evidence="1">
    <location>
        <begin position="16"/>
        <end position="33"/>
    </location>
</feature>
<keyword evidence="1" id="KW-0472">Membrane</keyword>
<reference evidence="2 3" key="1">
    <citation type="submission" date="2017-01" db="EMBL/GenBank/DDBJ databases">
        <title>Trade-off between light-utilization and light-protection in marine flavobacteria.</title>
        <authorList>
            <person name="Kumagai Y."/>
            <person name="Yoshizawa S."/>
            <person name="Kogure K."/>
            <person name="Iwasaki W."/>
        </authorList>
    </citation>
    <scope>NUCLEOTIDE SEQUENCE [LARGE SCALE GENOMIC DNA]</scope>
    <source>
        <strain evidence="2 3">KCTC 32109</strain>
    </source>
</reference>
<dbReference type="AlphaFoldDB" id="A0A2S7UBL6"/>
<evidence type="ECO:0000313" key="3">
    <source>
        <dbReference type="Proteomes" id="UP000239747"/>
    </source>
</evidence>
<proteinExistence type="predicted"/>
<dbReference type="EMBL" id="MTPW01000001">
    <property type="protein sequence ID" value="PQJ32017.1"/>
    <property type="molecule type" value="Genomic_DNA"/>
</dbReference>
<sequence>MKNEIIFQEKQRFNQWWLWLVITGLVIVMISQFNWDQDLISQFTIDKVMPSVIIGLILVLFLSLQMITIITDEIISIRYFPFIKKVFKWSELSNAQVIDYGFVGGWGIRLWTVYGTVYNVKGSKGLHVKIAGKQYVIGTQKEKELQSKIAHLLK</sequence>
<gene>
    <name evidence="2" type="ORF">BST92_08805</name>
</gene>
<evidence type="ECO:0000256" key="1">
    <source>
        <dbReference type="SAM" id="Phobius"/>
    </source>
</evidence>
<dbReference type="Proteomes" id="UP000239747">
    <property type="component" value="Unassembled WGS sequence"/>
</dbReference>
<evidence type="ECO:0008006" key="4">
    <source>
        <dbReference type="Google" id="ProtNLM"/>
    </source>
</evidence>
<dbReference type="OrthoDB" id="582675at2"/>
<dbReference type="RefSeq" id="WP_105071115.1">
    <property type="nucleotide sequence ID" value="NZ_MTPW01000001.1"/>
</dbReference>
<keyword evidence="1" id="KW-0812">Transmembrane</keyword>
<name>A0A2S7UBL6_9FLAO</name>
<organism evidence="2 3">
    <name type="scientific">Nonlabens arenilitoris</name>
    <dbReference type="NCBI Taxonomy" id="1217969"/>
    <lineage>
        <taxon>Bacteria</taxon>
        <taxon>Pseudomonadati</taxon>
        <taxon>Bacteroidota</taxon>
        <taxon>Flavobacteriia</taxon>
        <taxon>Flavobacteriales</taxon>
        <taxon>Flavobacteriaceae</taxon>
        <taxon>Nonlabens</taxon>
    </lineage>
</organism>
<keyword evidence="1" id="KW-1133">Transmembrane helix</keyword>
<comment type="caution">
    <text evidence="2">The sequence shown here is derived from an EMBL/GenBank/DDBJ whole genome shotgun (WGS) entry which is preliminary data.</text>
</comment>
<evidence type="ECO:0000313" key="2">
    <source>
        <dbReference type="EMBL" id="PQJ32017.1"/>
    </source>
</evidence>
<keyword evidence="3" id="KW-1185">Reference proteome</keyword>